<keyword evidence="4 10" id="KW-1003">Cell membrane</keyword>
<dbReference type="InterPro" id="IPR006303">
    <property type="entry name" value="FliR"/>
</dbReference>
<keyword evidence="12" id="KW-1185">Reference proteome</keyword>
<dbReference type="NCBIfam" id="TIGR01400">
    <property type="entry name" value="fliR"/>
    <property type="match status" value="1"/>
</dbReference>
<dbReference type="Pfam" id="PF01311">
    <property type="entry name" value="Bac_export_1"/>
    <property type="match status" value="1"/>
</dbReference>
<comment type="function">
    <text evidence="1 10">Role in flagellar biosynthesis.</text>
</comment>
<feature type="transmembrane region" description="Helical" evidence="10">
    <location>
        <begin position="12"/>
        <end position="33"/>
    </location>
</feature>
<feature type="transmembrane region" description="Helical" evidence="10">
    <location>
        <begin position="98"/>
        <end position="117"/>
    </location>
</feature>
<evidence type="ECO:0000313" key="11">
    <source>
        <dbReference type="EMBL" id="TWI72403.1"/>
    </source>
</evidence>
<keyword evidence="8 10" id="KW-0975">Bacterial flagellum</keyword>
<evidence type="ECO:0000256" key="5">
    <source>
        <dbReference type="ARBA" id="ARBA00022692"/>
    </source>
</evidence>
<evidence type="ECO:0000256" key="6">
    <source>
        <dbReference type="ARBA" id="ARBA00022989"/>
    </source>
</evidence>
<dbReference type="Proteomes" id="UP000318307">
    <property type="component" value="Unassembled WGS sequence"/>
</dbReference>
<sequence length="262" mass="28752">MEILNIFTPDEMRHFLLVLTRVSVILFLFPFFGSESFPALVKAGLALSITLVLFSTVSTDPDHFPDKVLMAPILLVSELFVGMVIALVVRLFFAAVQLAGLLIGFQMGFSMVNVVDPQTGSQVSVIEQLGYWTVITVFILLDGHYILLRALVESFHMVPPGGFALPEVFFNQIMGMTASMFITGIKIGAPAIVALLFVSVAFGITAKFAPQMNVLIISFPLKIAVGLIFFAAVFEVIVRFSRAYIQDFPGMLHYVLRMFGGG</sequence>
<name>A0A562RU09_9BACT</name>
<evidence type="ECO:0000256" key="3">
    <source>
        <dbReference type="ARBA" id="ARBA00021717"/>
    </source>
</evidence>
<feature type="transmembrane region" description="Helical" evidence="10">
    <location>
        <begin position="215"/>
        <end position="238"/>
    </location>
</feature>
<keyword evidence="11" id="KW-0282">Flagellum</keyword>
<dbReference type="OrthoDB" id="9797790at2"/>
<evidence type="ECO:0000256" key="2">
    <source>
        <dbReference type="ARBA" id="ARBA00009772"/>
    </source>
</evidence>
<keyword evidence="7 10" id="KW-0472">Membrane</keyword>
<dbReference type="RefSeq" id="WP_144684191.1">
    <property type="nucleotide sequence ID" value="NZ_VLLC01000010.1"/>
</dbReference>
<evidence type="ECO:0000256" key="7">
    <source>
        <dbReference type="ARBA" id="ARBA00023136"/>
    </source>
</evidence>
<proteinExistence type="inferred from homology"/>
<evidence type="ECO:0000256" key="1">
    <source>
        <dbReference type="ARBA" id="ARBA00002578"/>
    </source>
</evidence>
<dbReference type="GO" id="GO:0006605">
    <property type="term" value="P:protein targeting"/>
    <property type="evidence" value="ECO:0007669"/>
    <property type="project" value="UniProtKB-UniRule"/>
</dbReference>
<dbReference type="PANTHER" id="PTHR30065">
    <property type="entry name" value="FLAGELLAR BIOSYNTHETIC PROTEIN FLIR"/>
    <property type="match status" value="1"/>
</dbReference>
<comment type="subcellular location">
    <subcellularLocation>
        <location evidence="10">Cell membrane</location>
        <topology evidence="10">Multi-pass membrane protein</topology>
    </subcellularLocation>
    <subcellularLocation>
        <location evidence="10">Bacterial flagellum basal body</location>
    </subcellularLocation>
</comment>
<feature type="transmembrane region" description="Helical" evidence="10">
    <location>
        <begin position="39"/>
        <end position="57"/>
    </location>
</feature>
<protein>
    <recommendedName>
        <fullName evidence="3 9">Flagellar biosynthetic protein FliR</fullName>
    </recommendedName>
</protein>
<gene>
    <name evidence="11" type="ORF">LZ24_01545</name>
</gene>
<dbReference type="InterPro" id="IPR002010">
    <property type="entry name" value="T3SS_IM_R"/>
</dbReference>
<dbReference type="GO" id="GO:0005886">
    <property type="term" value="C:plasma membrane"/>
    <property type="evidence" value="ECO:0007669"/>
    <property type="project" value="UniProtKB-SubCell"/>
</dbReference>
<feature type="transmembrane region" description="Helical" evidence="10">
    <location>
        <begin position="192"/>
        <end position="209"/>
    </location>
</feature>
<feature type="transmembrane region" description="Helical" evidence="10">
    <location>
        <begin position="69"/>
        <end position="92"/>
    </location>
</feature>
<keyword evidence="6 10" id="KW-1133">Transmembrane helix</keyword>
<dbReference type="PANTHER" id="PTHR30065:SF1">
    <property type="entry name" value="SURFACE PRESENTATION OF ANTIGENS PROTEIN SPAR"/>
    <property type="match status" value="1"/>
</dbReference>
<feature type="transmembrane region" description="Helical" evidence="10">
    <location>
        <begin position="129"/>
        <end position="148"/>
    </location>
</feature>
<evidence type="ECO:0000256" key="4">
    <source>
        <dbReference type="ARBA" id="ARBA00022475"/>
    </source>
</evidence>
<keyword evidence="11" id="KW-0969">Cilium</keyword>
<evidence type="ECO:0000256" key="9">
    <source>
        <dbReference type="NCBIfam" id="TIGR01400"/>
    </source>
</evidence>
<reference evidence="11 12" key="1">
    <citation type="submission" date="2019-07" db="EMBL/GenBank/DDBJ databases">
        <title>Genome sequencing of 100 strains of the haloalkaliphilic chemolithoautotrophic sulfur-oxidizing bacterium Thioalkalivibrio.</title>
        <authorList>
            <person name="Muyzer G."/>
        </authorList>
    </citation>
    <scope>NUCLEOTIDE SEQUENCE [LARGE SCALE GENOMIC DNA]</scope>
    <source>
        <strain evidence="11 12">ASO4-4</strain>
    </source>
</reference>
<evidence type="ECO:0000256" key="8">
    <source>
        <dbReference type="ARBA" id="ARBA00023143"/>
    </source>
</evidence>
<evidence type="ECO:0000256" key="10">
    <source>
        <dbReference type="RuleBase" id="RU362071"/>
    </source>
</evidence>
<dbReference type="AlphaFoldDB" id="A0A562RU09"/>
<dbReference type="EMBL" id="VLLC01000010">
    <property type="protein sequence ID" value="TWI72403.1"/>
    <property type="molecule type" value="Genomic_DNA"/>
</dbReference>
<keyword evidence="5 10" id="KW-0812">Transmembrane</keyword>
<evidence type="ECO:0000313" key="12">
    <source>
        <dbReference type="Proteomes" id="UP000318307"/>
    </source>
</evidence>
<dbReference type="GO" id="GO:0044780">
    <property type="term" value="P:bacterial-type flagellum assembly"/>
    <property type="evidence" value="ECO:0007669"/>
    <property type="project" value="UniProtKB-UniRule"/>
</dbReference>
<keyword evidence="11" id="KW-0966">Cell projection</keyword>
<comment type="similarity">
    <text evidence="2 10">Belongs to the FliR/MopE/SpaR family.</text>
</comment>
<accession>A0A562RU09</accession>
<dbReference type="GO" id="GO:0009425">
    <property type="term" value="C:bacterial-type flagellum basal body"/>
    <property type="evidence" value="ECO:0007669"/>
    <property type="project" value="UniProtKB-SubCell"/>
</dbReference>
<comment type="caution">
    <text evidence="11">The sequence shown here is derived from an EMBL/GenBank/DDBJ whole genome shotgun (WGS) entry which is preliminary data.</text>
</comment>
<organism evidence="11 12">
    <name type="scientific">Desulfobotulus alkaliphilus</name>
    <dbReference type="NCBI Taxonomy" id="622671"/>
    <lineage>
        <taxon>Bacteria</taxon>
        <taxon>Pseudomonadati</taxon>
        <taxon>Thermodesulfobacteriota</taxon>
        <taxon>Desulfobacteria</taxon>
        <taxon>Desulfobacterales</taxon>
        <taxon>Desulfobacteraceae</taxon>
        <taxon>Desulfobotulus</taxon>
    </lineage>
</organism>
<dbReference type="PRINTS" id="PR00953">
    <property type="entry name" value="TYPE3IMRPROT"/>
</dbReference>